<name>A0A918X708_9ACTN</name>
<dbReference type="SUPFAM" id="SSF51679">
    <property type="entry name" value="Bacterial luciferase-like"/>
    <property type="match status" value="1"/>
</dbReference>
<evidence type="ECO:0000313" key="4">
    <source>
        <dbReference type="Proteomes" id="UP000654947"/>
    </source>
</evidence>
<keyword evidence="4" id="KW-1185">Reference proteome</keyword>
<dbReference type="InterPro" id="IPR050564">
    <property type="entry name" value="F420-G6PD/mer"/>
</dbReference>
<reference evidence="3 4" key="1">
    <citation type="journal article" date="2014" name="Int. J. Syst. Evol. Microbiol.">
        <title>Complete genome sequence of Corynebacterium casei LMG S-19264T (=DSM 44701T), isolated from a smear-ripened cheese.</title>
        <authorList>
            <consortium name="US DOE Joint Genome Institute (JGI-PGF)"/>
            <person name="Walter F."/>
            <person name="Albersmeier A."/>
            <person name="Kalinowski J."/>
            <person name="Ruckert C."/>
        </authorList>
    </citation>
    <scope>NUCLEOTIDE SEQUENCE [LARGE SCALE GENOMIC DNA]</scope>
    <source>
        <strain evidence="3 4">KCTC 19473</strain>
    </source>
</reference>
<dbReference type="EMBL" id="BMXL01000001">
    <property type="protein sequence ID" value="GHD15982.1"/>
    <property type="molecule type" value="Genomic_DNA"/>
</dbReference>
<dbReference type="AlphaFoldDB" id="A0A918X708"/>
<proteinExistence type="predicted"/>
<dbReference type="GO" id="GO:0016705">
    <property type="term" value="F:oxidoreductase activity, acting on paired donors, with incorporation or reduction of molecular oxygen"/>
    <property type="evidence" value="ECO:0007669"/>
    <property type="project" value="InterPro"/>
</dbReference>
<evidence type="ECO:0000256" key="1">
    <source>
        <dbReference type="ARBA" id="ARBA00023002"/>
    </source>
</evidence>
<accession>A0A918X708</accession>
<sequence length="330" mass="36046">MTRIGYFLSTEEHRPRDLVRQAQGAEAAGFDALWISDHFHPWSESQGQAPFVWTVAGAIGQATALPITTAVTCPTTRMHPAIIAQATATTAALARGGFTLGVGTGEALNEHILGLPWPPAAQRLAMLEEAVEVMRRLWTGKLVTHRGEYYDLDTARIYTLPEESPQIFMAAFGPKATTLAANVADGLIQVAPSPDTIEMFRARGGAGKPVQGGLKVCWHEDGAEARRLAHHRWANDALPGEASQLLPLPRHFEQLTRELITEDRVAEQIPCGPDPEAHMAAIRPYLQAGVEEVYISQIGDDQEGFFEFFSTEILPRLRVEDRTGPEATGP</sequence>
<protein>
    <submittedName>
        <fullName evidence="3">LLM class F420-dependent oxidoreductase</fullName>
    </submittedName>
</protein>
<evidence type="ECO:0000259" key="2">
    <source>
        <dbReference type="Pfam" id="PF00296"/>
    </source>
</evidence>
<feature type="domain" description="Luciferase-like" evidence="2">
    <location>
        <begin position="4"/>
        <end position="291"/>
    </location>
</feature>
<organism evidence="3 4">
    <name type="scientific">Nocardiopsis kunsanensis</name>
    <dbReference type="NCBI Taxonomy" id="141693"/>
    <lineage>
        <taxon>Bacteria</taxon>
        <taxon>Bacillati</taxon>
        <taxon>Actinomycetota</taxon>
        <taxon>Actinomycetes</taxon>
        <taxon>Streptosporangiales</taxon>
        <taxon>Nocardiopsidaceae</taxon>
        <taxon>Nocardiopsis</taxon>
    </lineage>
</organism>
<dbReference type="RefSeq" id="WP_193517196.1">
    <property type="nucleotide sequence ID" value="NZ_BMXL01000001.1"/>
</dbReference>
<dbReference type="InterPro" id="IPR036661">
    <property type="entry name" value="Luciferase-like_sf"/>
</dbReference>
<dbReference type="NCBIfam" id="TIGR03557">
    <property type="entry name" value="F420_G6P_family"/>
    <property type="match status" value="1"/>
</dbReference>
<dbReference type="PANTHER" id="PTHR43244:SF1">
    <property type="entry name" value="5,10-METHYLENETETRAHYDROMETHANOPTERIN REDUCTASE"/>
    <property type="match status" value="1"/>
</dbReference>
<comment type="caution">
    <text evidence="3">The sequence shown here is derived from an EMBL/GenBank/DDBJ whole genome shotgun (WGS) entry which is preliminary data.</text>
</comment>
<dbReference type="InterPro" id="IPR019945">
    <property type="entry name" value="F420_G6P_DH-rel"/>
</dbReference>
<dbReference type="PANTHER" id="PTHR43244">
    <property type="match status" value="1"/>
</dbReference>
<dbReference type="InterPro" id="IPR011251">
    <property type="entry name" value="Luciferase-like_dom"/>
</dbReference>
<dbReference type="CDD" id="cd01097">
    <property type="entry name" value="Tetrahydromethanopterin_reductase"/>
    <property type="match status" value="1"/>
</dbReference>
<keyword evidence="1" id="KW-0560">Oxidoreductase</keyword>
<dbReference type="Proteomes" id="UP000654947">
    <property type="component" value="Unassembled WGS sequence"/>
</dbReference>
<gene>
    <name evidence="3" type="ORF">GCM10007147_03970</name>
</gene>
<evidence type="ECO:0000313" key="3">
    <source>
        <dbReference type="EMBL" id="GHD15982.1"/>
    </source>
</evidence>
<dbReference type="Gene3D" id="3.20.20.30">
    <property type="entry name" value="Luciferase-like domain"/>
    <property type="match status" value="1"/>
</dbReference>
<dbReference type="Pfam" id="PF00296">
    <property type="entry name" value="Bac_luciferase"/>
    <property type="match status" value="1"/>
</dbReference>